<reference evidence="1" key="1">
    <citation type="submission" date="2019-11" db="EMBL/GenBank/DDBJ databases">
        <authorList>
            <person name="Feng L."/>
        </authorList>
    </citation>
    <scope>NUCLEOTIDE SEQUENCE</scope>
    <source>
        <strain evidence="1">AMuciniphilaLFYP55</strain>
    </source>
</reference>
<protein>
    <submittedName>
        <fullName evidence="1">Uncharacterized protein</fullName>
    </submittedName>
</protein>
<dbReference type="AlphaFoldDB" id="A0A6N2UXJ7"/>
<evidence type="ECO:0000313" key="1">
    <source>
        <dbReference type="EMBL" id="VYT22849.1"/>
    </source>
</evidence>
<accession>A0A6N2UXJ7</accession>
<sequence length="137" mass="16319">MKRSGISDLDLHQLISIVEWWENDSLDIDSNQHVLFVFKEYWSDILVTDKNINEINKRLSDMSQICGYEIKITLEFHVEFTNRIIYPEQFYGDHYYRPKYNKILHSILKIIGINIPLEPMQHSRFFQNNNAGPDISL</sequence>
<organism evidence="1">
    <name type="scientific">Akkermansia muciniphila</name>
    <dbReference type="NCBI Taxonomy" id="239935"/>
    <lineage>
        <taxon>Bacteria</taxon>
        <taxon>Pseudomonadati</taxon>
        <taxon>Verrucomicrobiota</taxon>
        <taxon>Verrucomicrobiia</taxon>
        <taxon>Verrucomicrobiales</taxon>
        <taxon>Akkermansiaceae</taxon>
        <taxon>Akkermansia</taxon>
    </lineage>
</organism>
<name>A0A6N2UXJ7_9BACT</name>
<dbReference type="EMBL" id="CACRSS010000020">
    <property type="protein sequence ID" value="VYT22849.1"/>
    <property type="molecule type" value="Genomic_DNA"/>
</dbReference>
<proteinExistence type="predicted"/>
<gene>
    <name evidence="1" type="ORF">AMLFYP55_01184</name>
</gene>